<dbReference type="PANTHER" id="PTHR42736">
    <property type="entry name" value="PROTEIN-GLUTAMINE GAMMA-GLUTAMYLTRANSFERASE"/>
    <property type="match status" value="1"/>
</dbReference>
<dbReference type="SUPFAM" id="SSF54001">
    <property type="entry name" value="Cysteine proteinases"/>
    <property type="match status" value="1"/>
</dbReference>
<feature type="transmembrane region" description="Helical" evidence="2">
    <location>
        <begin position="622"/>
        <end position="641"/>
    </location>
</feature>
<feature type="transmembrane region" description="Helical" evidence="2">
    <location>
        <begin position="156"/>
        <end position="174"/>
    </location>
</feature>
<keyword evidence="2" id="KW-0812">Transmembrane</keyword>
<dbReference type="PANTHER" id="PTHR42736:SF1">
    <property type="entry name" value="PROTEIN-GLUTAMINE GAMMA-GLUTAMYLTRANSFERASE"/>
    <property type="match status" value="1"/>
</dbReference>
<feature type="transmembrane region" description="Helical" evidence="2">
    <location>
        <begin position="130"/>
        <end position="149"/>
    </location>
</feature>
<keyword evidence="5" id="KW-1185">Reference proteome</keyword>
<dbReference type="InterPro" id="IPR021878">
    <property type="entry name" value="TgpA_N"/>
</dbReference>
<evidence type="ECO:0000256" key="2">
    <source>
        <dbReference type="SAM" id="Phobius"/>
    </source>
</evidence>
<dbReference type="SMART" id="SM00460">
    <property type="entry name" value="TGc"/>
    <property type="match status" value="1"/>
</dbReference>
<feature type="transmembrane region" description="Helical" evidence="2">
    <location>
        <begin position="180"/>
        <end position="197"/>
    </location>
</feature>
<dbReference type="RefSeq" id="WP_256813535.1">
    <property type="nucleotide sequence ID" value="NZ_CP101988.1"/>
</dbReference>
<evidence type="ECO:0000259" key="3">
    <source>
        <dbReference type="SMART" id="SM00460"/>
    </source>
</evidence>
<dbReference type="Pfam" id="PF01841">
    <property type="entry name" value="Transglut_core"/>
    <property type="match status" value="1"/>
</dbReference>
<name>A0ABY5KV86_9CELL</name>
<dbReference type="EMBL" id="CP101988">
    <property type="protein sequence ID" value="UUI74129.1"/>
    <property type="molecule type" value="Genomic_DNA"/>
</dbReference>
<feature type="transmembrane region" description="Helical" evidence="2">
    <location>
        <begin position="69"/>
        <end position="89"/>
    </location>
</feature>
<feature type="compositionally biased region" description="Low complexity" evidence="1">
    <location>
        <begin position="594"/>
        <end position="609"/>
    </location>
</feature>
<protein>
    <submittedName>
        <fullName evidence="4">DUF3488 and transglutaminase-like domain-containing protein</fullName>
    </submittedName>
</protein>
<evidence type="ECO:0000313" key="5">
    <source>
        <dbReference type="Proteomes" id="UP001316189"/>
    </source>
</evidence>
<feature type="transmembrane region" description="Helical" evidence="2">
    <location>
        <begin position="40"/>
        <end position="57"/>
    </location>
</feature>
<feature type="transmembrane region" description="Helical" evidence="2">
    <location>
        <begin position="209"/>
        <end position="230"/>
    </location>
</feature>
<dbReference type="Gene3D" id="3.10.620.30">
    <property type="match status" value="1"/>
</dbReference>
<dbReference type="InterPro" id="IPR038765">
    <property type="entry name" value="Papain-like_cys_pep_sf"/>
</dbReference>
<keyword evidence="2" id="KW-0472">Membrane</keyword>
<feature type="region of interest" description="Disordered" evidence="1">
    <location>
        <begin position="561"/>
        <end position="613"/>
    </location>
</feature>
<sequence>MKAPREQRVVLRGARGALGSALVATAVGGCLLAVQPLIAPGPWLAAALAVVVLLALVTASARAVTRRRWAPTLVGALITAAGVLMYFGAPAGRVELVPDAGFVERLVAMTRIAFDLINASVIPMQASRPIVLLVVVGAAVLFLAADLVALGLGAPAWSALVLLTVWIPGIVLGAPASAPAIAITAIAYLLLLALSAAPADVSLGAGQRAGWSVAAAGGLVAMALAAGPLISSAPGWATLQLPQSGSHAAGPVRLDDSLDMRDSLGPRSEQVVLRYTVEGTADGSSLSDAATRADAQSIGPLRAFTLRDFDGRTWEHSGSDDPHPWERGELLTPDPALRGEVPDASAGLLAEVNVDVEGLRDSRLPVSTFARTVEIDGPWLYDDEQDEVVGERTTRRDTTYAMTVQIPDLTAADLRASAPGDAAEVEPYLAVPPTDHAQDVANLAREITAGASGAYEQAMALQSWFRDPRNFVYDTRVDAATSADSVWDFLQSKRGYCVQYATSMAIMARTLGVPARVGVGFLPGTPGNAGEYVVTGRQSHAWPELYFTDVGWVRFEPTPAVQTGSPPRWSDPLVAAPAPSVPAPAEPVAPAGPVPTASGAPAAPSQAVPEPDVDEAEIPRALTAPLAGIALALLLGIVVLVRRRTARVAQLSAEDAWEWLRGRLRRERITWSDAQTPRQVAALVRERAAEVRGEPLGPEADAALTRLADAVESDRYAPYPSPLSPDEVRGWARMVLEGVTAPAGDPADPVDAGAAQQ</sequence>
<keyword evidence="2" id="KW-1133">Transmembrane helix</keyword>
<feature type="domain" description="Transglutaminase-like" evidence="3">
    <location>
        <begin position="489"/>
        <end position="559"/>
    </location>
</feature>
<dbReference type="PROSITE" id="PS51257">
    <property type="entry name" value="PROKAR_LIPOPROTEIN"/>
    <property type="match status" value="1"/>
</dbReference>
<feature type="transmembrane region" description="Helical" evidence="2">
    <location>
        <begin position="12"/>
        <end position="34"/>
    </location>
</feature>
<feature type="compositionally biased region" description="Pro residues" evidence="1">
    <location>
        <begin position="579"/>
        <end position="593"/>
    </location>
</feature>
<evidence type="ECO:0000313" key="4">
    <source>
        <dbReference type="EMBL" id="UUI74129.1"/>
    </source>
</evidence>
<accession>A0ABY5KV86</accession>
<reference evidence="4 5" key="1">
    <citation type="submission" date="2022-07" db="EMBL/GenBank/DDBJ databases">
        <title>Novel species in genus cellulomonas.</title>
        <authorList>
            <person name="Ye L."/>
        </authorList>
    </citation>
    <scope>NUCLEOTIDE SEQUENCE [LARGE SCALE GENOMIC DNA]</scope>
    <source>
        <strain evidence="5">zg-Y338</strain>
    </source>
</reference>
<dbReference type="Proteomes" id="UP001316189">
    <property type="component" value="Chromosome"/>
</dbReference>
<proteinExistence type="predicted"/>
<gene>
    <name evidence="4" type="ORF">NP064_09840</name>
</gene>
<evidence type="ECO:0000256" key="1">
    <source>
        <dbReference type="SAM" id="MobiDB-lite"/>
    </source>
</evidence>
<dbReference type="InterPro" id="IPR052901">
    <property type="entry name" value="Bact_TGase-like"/>
</dbReference>
<dbReference type="Pfam" id="PF11992">
    <property type="entry name" value="TgpA_N"/>
    <property type="match status" value="1"/>
</dbReference>
<dbReference type="InterPro" id="IPR002931">
    <property type="entry name" value="Transglutaminase-like"/>
</dbReference>
<organism evidence="4 5">
    <name type="scientific">Cellulomonas chengniuliangii</name>
    <dbReference type="NCBI Taxonomy" id="2968084"/>
    <lineage>
        <taxon>Bacteria</taxon>
        <taxon>Bacillati</taxon>
        <taxon>Actinomycetota</taxon>
        <taxon>Actinomycetes</taxon>
        <taxon>Micrococcales</taxon>
        <taxon>Cellulomonadaceae</taxon>
        <taxon>Cellulomonas</taxon>
    </lineage>
</organism>